<dbReference type="EMBL" id="HE580267">
    <property type="protein sequence ID" value="CCD22353.1"/>
    <property type="molecule type" value="Genomic_DNA"/>
</dbReference>
<dbReference type="Gene3D" id="1.10.20.10">
    <property type="entry name" value="Histone, subunit A"/>
    <property type="match status" value="1"/>
</dbReference>
<dbReference type="OrthoDB" id="2500381at2759"/>
<dbReference type="GO" id="GO:0000712">
    <property type="term" value="P:resolution of meiotic recombination intermediates"/>
    <property type="evidence" value="ECO:0007669"/>
    <property type="project" value="TreeGrafter"/>
</dbReference>
<reference evidence="7 8" key="1">
    <citation type="journal article" date="2011" name="Proc. Natl. Acad. Sci. U.S.A.">
        <title>Evolutionary erosion of yeast sex chromosomes by mating-type switching accidents.</title>
        <authorList>
            <person name="Gordon J.L."/>
            <person name="Armisen D."/>
            <person name="Proux-Wera E."/>
            <person name="Oheigeartaigh S.S."/>
            <person name="Byrne K.P."/>
            <person name="Wolfe K.H."/>
        </authorList>
    </citation>
    <scope>NUCLEOTIDE SEQUENCE [LARGE SCALE GENOMIC DNA]</scope>
    <source>
        <strain evidence="8">ATCC 10597 / BCRC 20456 / CBS 421 / NBRC 0211 / NRRL Y-12639</strain>
    </source>
</reference>
<name>G0W3G5_NAUDC</name>
<dbReference type="GeneID" id="11497455"/>
<dbReference type="PANTHER" id="PTHR28680:SF1">
    <property type="entry name" value="CENTROMERE PROTEIN X"/>
    <property type="match status" value="1"/>
</dbReference>
<dbReference type="OMA" id="YMELFVR"/>
<dbReference type="KEGG" id="ndi:NDAI_0A01950"/>
<keyword evidence="6" id="KW-0539">Nucleus</keyword>
<evidence type="ECO:0000313" key="7">
    <source>
        <dbReference type="EMBL" id="CCD22353.1"/>
    </source>
</evidence>
<dbReference type="GO" id="GO:0046982">
    <property type="term" value="F:protein heterodimerization activity"/>
    <property type="evidence" value="ECO:0007669"/>
    <property type="project" value="InterPro"/>
</dbReference>
<evidence type="ECO:0000256" key="1">
    <source>
        <dbReference type="ARBA" id="ARBA00004123"/>
    </source>
</evidence>
<dbReference type="AlphaFoldDB" id="G0W3G5"/>
<proteinExistence type="inferred from homology"/>
<keyword evidence="3" id="KW-0227">DNA damage</keyword>
<dbReference type="RefSeq" id="XP_003667596.1">
    <property type="nucleotide sequence ID" value="XM_003667548.1"/>
</dbReference>
<gene>
    <name evidence="7" type="primary">NDAI0A01950</name>
    <name evidence="7" type="ordered locus">NDAI_0A01950</name>
</gene>
<dbReference type="PANTHER" id="PTHR28680">
    <property type="entry name" value="CENTROMERE PROTEIN X"/>
    <property type="match status" value="1"/>
</dbReference>
<evidence type="ECO:0000256" key="3">
    <source>
        <dbReference type="ARBA" id="ARBA00022763"/>
    </source>
</evidence>
<evidence type="ECO:0000313" key="8">
    <source>
        <dbReference type="Proteomes" id="UP000000689"/>
    </source>
</evidence>
<organism evidence="7 8">
    <name type="scientific">Naumovozyma dairenensis (strain ATCC 10597 / BCRC 20456 / CBS 421 / NBRC 0211 / NRRL Y-12639)</name>
    <name type="common">Saccharomyces dairenensis</name>
    <dbReference type="NCBI Taxonomy" id="1071378"/>
    <lineage>
        <taxon>Eukaryota</taxon>
        <taxon>Fungi</taxon>
        <taxon>Dikarya</taxon>
        <taxon>Ascomycota</taxon>
        <taxon>Saccharomycotina</taxon>
        <taxon>Saccharomycetes</taxon>
        <taxon>Saccharomycetales</taxon>
        <taxon>Saccharomycetaceae</taxon>
        <taxon>Naumovozyma</taxon>
    </lineage>
</organism>
<dbReference type="InterPro" id="IPR018552">
    <property type="entry name" value="CENP-X"/>
</dbReference>
<protein>
    <submittedName>
        <fullName evidence="7">Uncharacterized protein</fullName>
    </submittedName>
</protein>
<dbReference type="GO" id="GO:0003677">
    <property type="term" value="F:DNA binding"/>
    <property type="evidence" value="ECO:0007669"/>
    <property type="project" value="UniProtKB-KW"/>
</dbReference>
<keyword evidence="4" id="KW-0238">DNA-binding</keyword>
<keyword evidence="5" id="KW-0234">DNA repair</keyword>
<dbReference type="Pfam" id="PF09415">
    <property type="entry name" value="CENP-X"/>
    <property type="match status" value="1"/>
</dbReference>
<accession>G0W3G5</accession>
<dbReference type="HOGENOM" id="CLU_113787_0_0_1"/>
<dbReference type="GO" id="GO:0031297">
    <property type="term" value="P:replication fork processing"/>
    <property type="evidence" value="ECO:0007669"/>
    <property type="project" value="TreeGrafter"/>
</dbReference>
<dbReference type="InterPro" id="IPR009072">
    <property type="entry name" value="Histone-fold"/>
</dbReference>
<keyword evidence="8" id="KW-1185">Reference proteome</keyword>
<dbReference type="Proteomes" id="UP000000689">
    <property type="component" value="Chromosome 1"/>
</dbReference>
<evidence type="ECO:0000256" key="4">
    <source>
        <dbReference type="ARBA" id="ARBA00023125"/>
    </source>
</evidence>
<dbReference type="GO" id="GO:0051382">
    <property type="term" value="P:kinetochore assembly"/>
    <property type="evidence" value="ECO:0007669"/>
    <property type="project" value="InterPro"/>
</dbReference>
<dbReference type="eggNOG" id="ENOG502S826">
    <property type="taxonomic scope" value="Eukaryota"/>
</dbReference>
<evidence type="ECO:0000256" key="2">
    <source>
        <dbReference type="ARBA" id="ARBA00009359"/>
    </source>
</evidence>
<dbReference type="GO" id="GO:0006281">
    <property type="term" value="P:DNA repair"/>
    <property type="evidence" value="ECO:0007669"/>
    <property type="project" value="UniProtKB-KW"/>
</dbReference>
<comment type="subcellular location">
    <subcellularLocation>
        <location evidence="1">Nucleus</location>
    </subcellularLocation>
</comment>
<sequence length="122" mass="14033">MLHGLGLGLEVSEAILSSFLLETNALRNIQADMTILLETIEKILRSESFQNKDTTITKETILMIQRYMDLFIKEAVIRSYENKVATQVEDFDDEEDADEEDKTIELTHLDLERIVGLLLMEL</sequence>
<dbReference type="STRING" id="1071378.G0W3G5"/>
<evidence type="ECO:0000256" key="6">
    <source>
        <dbReference type="ARBA" id="ARBA00023242"/>
    </source>
</evidence>
<dbReference type="GO" id="GO:0071821">
    <property type="term" value="C:FANCM-MHF complex"/>
    <property type="evidence" value="ECO:0007669"/>
    <property type="project" value="TreeGrafter"/>
</dbReference>
<comment type="similarity">
    <text evidence="2">Belongs to the CENP-X/MHF2 family.</text>
</comment>
<evidence type="ECO:0000256" key="5">
    <source>
        <dbReference type="ARBA" id="ARBA00023204"/>
    </source>
</evidence>